<gene>
    <name evidence="2" type="ORF">F2Q69_00003183</name>
</gene>
<sequence>MKLNNTPTLLFIYCYENYWDTIYPDIIDVLWQKFPRGAQGDAPHARTRVPQTAKDAEETTHMVKRRKAHSFT</sequence>
<dbReference type="AlphaFoldDB" id="A0A8S9NQH3"/>
<name>A0A8S9NQH3_BRACR</name>
<dbReference type="EMBL" id="QGKX02001521">
    <property type="protein sequence ID" value="KAF3507134.1"/>
    <property type="molecule type" value="Genomic_DNA"/>
</dbReference>
<accession>A0A8S9NQH3</accession>
<feature type="compositionally biased region" description="Basic residues" evidence="1">
    <location>
        <begin position="62"/>
        <end position="72"/>
    </location>
</feature>
<comment type="caution">
    <text evidence="2">The sequence shown here is derived from an EMBL/GenBank/DDBJ whole genome shotgun (WGS) entry which is preliminary data.</text>
</comment>
<evidence type="ECO:0000256" key="1">
    <source>
        <dbReference type="SAM" id="MobiDB-lite"/>
    </source>
</evidence>
<evidence type="ECO:0000313" key="3">
    <source>
        <dbReference type="Proteomes" id="UP000712600"/>
    </source>
</evidence>
<dbReference type="Proteomes" id="UP000712600">
    <property type="component" value="Unassembled WGS sequence"/>
</dbReference>
<proteinExistence type="predicted"/>
<reference evidence="2" key="1">
    <citation type="submission" date="2019-12" db="EMBL/GenBank/DDBJ databases">
        <title>Genome sequencing and annotation of Brassica cretica.</title>
        <authorList>
            <person name="Studholme D.J."/>
            <person name="Sarris P."/>
        </authorList>
    </citation>
    <scope>NUCLEOTIDE SEQUENCE</scope>
    <source>
        <strain evidence="2">PFS-109/04</strain>
        <tissue evidence="2">Leaf</tissue>
    </source>
</reference>
<feature type="region of interest" description="Disordered" evidence="1">
    <location>
        <begin position="38"/>
        <end position="72"/>
    </location>
</feature>
<protein>
    <submittedName>
        <fullName evidence="2">Uncharacterized protein</fullName>
    </submittedName>
</protein>
<organism evidence="2 3">
    <name type="scientific">Brassica cretica</name>
    <name type="common">Mustard</name>
    <dbReference type="NCBI Taxonomy" id="69181"/>
    <lineage>
        <taxon>Eukaryota</taxon>
        <taxon>Viridiplantae</taxon>
        <taxon>Streptophyta</taxon>
        <taxon>Embryophyta</taxon>
        <taxon>Tracheophyta</taxon>
        <taxon>Spermatophyta</taxon>
        <taxon>Magnoliopsida</taxon>
        <taxon>eudicotyledons</taxon>
        <taxon>Gunneridae</taxon>
        <taxon>Pentapetalae</taxon>
        <taxon>rosids</taxon>
        <taxon>malvids</taxon>
        <taxon>Brassicales</taxon>
        <taxon>Brassicaceae</taxon>
        <taxon>Brassiceae</taxon>
        <taxon>Brassica</taxon>
    </lineage>
</organism>
<evidence type="ECO:0000313" key="2">
    <source>
        <dbReference type="EMBL" id="KAF3507134.1"/>
    </source>
</evidence>